<evidence type="ECO:0000259" key="3">
    <source>
        <dbReference type="Pfam" id="PF17829"/>
    </source>
</evidence>
<sequence>MKYMQQTILLKSLKRSFWVLALLVSAMQTKGATKFDFVTTSSKVSILYASDDLKLDSIIAHLLSTDIESVTGYRPFVTNDLARVKGNVIFIGTAKSQLIRAFGSKLNLTDLKDKWEQYQITTINQPFKNIDQALVITGSDPRGTAYGVFDISKRIGVTPWSWWADATPNVQKTLSIDISTFNSPAPSVKYRGIFINDEDWGLQPWAAKTFEKETGDIGPKTYAKVFELLLRLKANLIWPAMHYSTRAFFHYPGNVKVADDYQIVIGSSHAEPMLRNNVDEWNQKTMGAFNYLTNQQKIDAYWESRVKEAGPNNRIYTVGMRGVSDGPIQGVKTKEETVPLLERIFSNQRNMLKNLVNPDITQVPQAFTPYKEVLDLYDAGLKVPDDVTLVWPDDNYGYIQRLSDERENTRSGGSGVYYHISYYGRPHDYQWLCSSSPGLMREEMTKAYDMNARKIWVLNVGDIKPDEYQTELFLDMAYNIKPFYDNSYTKQHLRNWVNFNISDRYASDITDVLWRFYELSFERKPEFMGWSQTEPNTPVHLTDYNHYAYGDQAQHRIDLYNKLEGDTKKIKAKISPSRQDAFYQLAYYPIVGASLMTKKFLYRDKAFLYGSEGRIISNYFASLSKQAYQGIVDETNYYNTKLSSGKWAHMMSFDPRKLSALIAPELDFKINKRAESWVAIPEGIVDTVATLAPLSLPKYDRPGEQHFIDVFLTDSKIVDYSVHVSAPWIKVSKTGGKLTPAGGGSQNRLWVTINWQAVPKGKQANGEIIIQAAGKQTSIAVSAGNNLAPLKNFNGFIEHNGYVSIYAKHFQDRKDNGTDHWGRVSGLGETDTLMEALPITIKASVKKDLSEEGIRQKPSVSYDFYTFQAAPAEFKFFTLPTFALNRDFGVRYAVSVDNGTPTVLDFKTFGRSEEWKQAVLSNSIIRSLKLSSLNSGKHTLRIYMIDPGVILDRIIINLGGPQLFYGMLPETRNN</sequence>
<dbReference type="GO" id="GO:0005975">
    <property type="term" value="P:carbohydrate metabolic process"/>
    <property type="evidence" value="ECO:0007669"/>
    <property type="project" value="UniProtKB-ARBA"/>
</dbReference>
<dbReference type="GO" id="GO:0016787">
    <property type="term" value="F:hydrolase activity"/>
    <property type="evidence" value="ECO:0007669"/>
    <property type="project" value="UniProtKB-KW"/>
</dbReference>
<dbReference type="PANTHER" id="PTHR37842:SF2">
    <property type="entry name" value="GYLCOSYL HYDROLASE 115 C-TERMINAL DOMAIN-CONTAINING PROTEIN"/>
    <property type="match status" value="1"/>
</dbReference>
<dbReference type="PANTHER" id="PTHR37842">
    <property type="match status" value="1"/>
</dbReference>
<dbReference type="RefSeq" id="WP_245916967.1">
    <property type="nucleotide sequence ID" value="NZ_QAOQ01000001.1"/>
</dbReference>
<dbReference type="InterPro" id="IPR042301">
    <property type="entry name" value="GH115_sf"/>
</dbReference>
<dbReference type="Pfam" id="PF15979">
    <property type="entry name" value="Glyco_hydro_115"/>
    <property type="match status" value="1"/>
</dbReference>
<comment type="caution">
    <text evidence="4">The sequence shown here is derived from an EMBL/GenBank/DDBJ whole genome shotgun (WGS) entry which is preliminary data.</text>
</comment>
<dbReference type="Proteomes" id="UP000244168">
    <property type="component" value="Unassembled WGS sequence"/>
</dbReference>
<keyword evidence="1 4" id="KW-0378">Hydrolase</keyword>
<name>A0A2T5JFI5_9SPHI</name>
<dbReference type="InterPro" id="IPR029018">
    <property type="entry name" value="Hex-like_dom2"/>
</dbReference>
<evidence type="ECO:0000313" key="4">
    <source>
        <dbReference type="EMBL" id="PTR01179.1"/>
    </source>
</evidence>
<dbReference type="InterPro" id="IPR031924">
    <property type="entry name" value="GH115"/>
</dbReference>
<dbReference type="Gene3D" id="3.20.20.520">
    <property type="entry name" value="Glycosyl hydrolase family 115"/>
    <property type="match status" value="1"/>
</dbReference>
<protein>
    <submittedName>
        <fullName evidence="4">Glycosyl hydrolase family 115 (Putative glucuronidase)</fullName>
    </submittedName>
</protein>
<gene>
    <name evidence="4" type="ORF">C8P68_101412</name>
</gene>
<dbReference type="Gene3D" id="1.20.58.2150">
    <property type="match status" value="1"/>
</dbReference>
<dbReference type="Pfam" id="PF17829">
    <property type="entry name" value="GH115_C"/>
    <property type="match status" value="1"/>
</dbReference>
<evidence type="ECO:0000256" key="2">
    <source>
        <dbReference type="SAM" id="SignalP"/>
    </source>
</evidence>
<keyword evidence="2" id="KW-0732">Signal</keyword>
<dbReference type="Gene3D" id="3.30.379.10">
    <property type="entry name" value="Chitobiase/beta-hexosaminidase domain 2-like"/>
    <property type="match status" value="1"/>
</dbReference>
<dbReference type="InterPro" id="IPR041437">
    <property type="entry name" value="GH115_C"/>
</dbReference>
<accession>A0A2T5JFI5</accession>
<dbReference type="Gene3D" id="2.60.120.1620">
    <property type="match status" value="1"/>
</dbReference>
<keyword evidence="5" id="KW-1185">Reference proteome</keyword>
<dbReference type="SUPFAM" id="SSF55545">
    <property type="entry name" value="beta-N-acetylhexosaminidase-like domain"/>
    <property type="match status" value="1"/>
</dbReference>
<evidence type="ECO:0000256" key="1">
    <source>
        <dbReference type="ARBA" id="ARBA00022801"/>
    </source>
</evidence>
<evidence type="ECO:0000313" key="5">
    <source>
        <dbReference type="Proteomes" id="UP000244168"/>
    </source>
</evidence>
<dbReference type="EMBL" id="QAOQ01000001">
    <property type="protein sequence ID" value="PTR01179.1"/>
    <property type="molecule type" value="Genomic_DNA"/>
</dbReference>
<reference evidence="4 5" key="1">
    <citation type="submission" date="2018-04" db="EMBL/GenBank/DDBJ databases">
        <title>Genomic Encyclopedia of Archaeal and Bacterial Type Strains, Phase II (KMG-II): from individual species to whole genera.</title>
        <authorList>
            <person name="Goeker M."/>
        </authorList>
    </citation>
    <scope>NUCLEOTIDE SEQUENCE [LARGE SCALE GENOMIC DNA]</scope>
    <source>
        <strain evidence="4 5">DSM 26809</strain>
    </source>
</reference>
<dbReference type="AlphaFoldDB" id="A0A2T5JFI5"/>
<feature type="domain" description="Gylcosyl hydrolase 115 C-terminal" evidence="3">
    <location>
        <begin position="795"/>
        <end position="960"/>
    </location>
</feature>
<feature type="chain" id="PRO_5015551653" evidence="2">
    <location>
        <begin position="22"/>
        <end position="974"/>
    </location>
</feature>
<organism evidence="4 5">
    <name type="scientific">Mucilaginibacter yixingensis</name>
    <dbReference type="NCBI Taxonomy" id="1295612"/>
    <lineage>
        <taxon>Bacteria</taxon>
        <taxon>Pseudomonadati</taxon>
        <taxon>Bacteroidota</taxon>
        <taxon>Sphingobacteriia</taxon>
        <taxon>Sphingobacteriales</taxon>
        <taxon>Sphingobacteriaceae</taxon>
        <taxon>Mucilaginibacter</taxon>
    </lineage>
</organism>
<feature type="signal peptide" evidence="2">
    <location>
        <begin position="1"/>
        <end position="21"/>
    </location>
</feature>
<proteinExistence type="predicted"/>